<reference evidence="1" key="2">
    <citation type="journal article" date="2022" name="Res Sq">
        <title>Evolution of multicellular longitudinally dividing oral cavity symbionts (Neisseriaceae).</title>
        <authorList>
            <person name="Nyongesa S."/>
            <person name="Weber P."/>
            <person name="Bernet E."/>
            <person name="Pullido F."/>
            <person name="Nieckarz M."/>
            <person name="Delaby M."/>
            <person name="Nieves C."/>
            <person name="Viehboeck T."/>
            <person name="Krause N."/>
            <person name="Rivera-Millot A."/>
            <person name="Nakamura A."/>
            <person name="Vischer N."/>
            <person name="VanNieuwenhze M."/>
            <person name="Brun Y."/>
            <person name="Cava F."/>
            <person name="Bulgheresi S."/>
            <person name="Veyrier F."/>
        </authorList>
    </citation>
    <scope>NUCLEOTIDE SEQUENCE</scope>
    <source>
        <strain evidence="1">SAG 1488-6</strain>
    </source>
</reference>
<organism evidence="1 2">
    <name type="scientific">Vitreoscilla stercoraria</name>
    <dbReference type="NCBI Taxonomy" id="61"/>
    <lineage>
        <taxon>Bacteria</taxon>
        <taxon>Pseudomonadati</taxon>
        <taxon>Pseudomonadota</taxon>
        <taxon>Betaproteobacteria</taxon>
        <taxon>Neisseriales</taxon>
        <taxon>Neisseriaceae</taxon>
        <taxon>Vitreoscilla</taxon>
    </lineage>
</organism>
<dbReference type="RefSeq" id="WP_019958705.1">
    <property type="nucleotide sequence ID" value="NZ_CP091512.1"/>
</dbReference>
<dbReference type="Proteomes" id="UP000832034">
    <property type="component" value="Chromosome"/>
</dbReference>
<accession>A0ABY4E8G7</accession>
<sequence>MDMVVDCGMNEKNLQDTQILVEWDEHTWELADFNDAFEANLNLSAPFES</sequence>
<evidence type="ECO:0000313" key="1">
    <source>
        <dbReference type="EMBL" id="UOO91700.1"/>
    </source>
</evidence>
<name>A0ABY4E8G7_VITST</name>
<keyword evidence="2" id="KW-1185">Reference proteome</keyword>
<evidence type="ECO:0000313" key="2">
    <source>
        <dbReference type="Proteomes" id="UP000832034"/>
    </source>
</evidence>
<proteinExistence type="predicted"/>
<gene>
    <name evidence="1" type="ORF">LVJ81_08625</name>
</gene>
<reference evidence="1" key="1">
    <citation type="submission" date="2021-12" db="EMBL/GenBank/DDBJ databases">
        <authorList>
            <person name="Veyrier F.J."/>
        </authorList>
    </citation>
    <scope>NUCLEOTIDE SEQUENCE</scope>
    <source>
        <strain evidence="1">SAG 1488-6</strain>
    </source>
</reference>
<dbReference type="EMBL" id="CP091512">
    <property type="protein sequence ID" value="UOO91700.1"/>
    <property type="molecule type" value="Genomic_DNA"/>
</dbReference>
<protein>
    <submittedName>
        <fullName evidence="1">Uncharacterized protein</fullName>
    </submittedName>
</protein>